<dbReference type="GO" id="GO:0006631">
    <property type="term" value="P:fatty acid metabolic process"/>
    <property type="evidence" value="ECO:0007669"/>
    <property type="project" value="TreeGrafter"/>
</dbReference>
<feature type="domain" description="AMP-dependent synthetase/ligase" evidence="2">
    <location>
        <begin position="14"/>
        <end position="83"/>
    </location>
</feature>
<dbReference type="Proteomes" id="UP000005237">
    <property type="component" value="Unassembled WGS sequence"/>
</dbReference>
<dbReference type="EnsemblMetazoa" id="CJA34623.1">
    <property type="protein sequence ID" value="CJA34623.1"/>
    <property type="gene ID" value="WBGene00210470"/>
</dbReference>
<dbReference type="GO" id="GO:0031956">
    <property type="term" value="F:medium-chain fatty acid-CoA ligase activity"/>
    <property type="evidence" value="ECO:0007669"/>
    <property type="project" value="TreeGrafter"/>
</dbReference>
<evidence type="ECO:0000313" key="3">
    <source>
        <dbReference type="EnsemblMetazoa" id="CJA34623.1"/>
    </source>
</evidence>
<dbReference type="Gene3D" id="3.40.50.12780">
    <property type="entry name" value="N-terminal domain of ligase-like"/>
    <property type="match status" value="1"/>
</dbReference>
<organism evidence="3 4">
    <name type="scientific">Caenorhabditis japonica</name>
    <dbReference type="NCBI Taxonomy" id="281687"/>
    <lineage>
        <taxon>Eukaryota</taxon>
        <taxon>Metazoa</taxon>
        <taxon>Ecdysozoa</taxon>
        <taxon>Nematoda</taxon>
        <taxon>Chromadorea</taxon>
        <taxon>Rhabditida</taxon>
        <taxon>Rhabditina</taxon>
        <taxon>Rhabditomorpha</taxon>
        <taxon>Rhabditoidea</taxon>
        <taxon>Rhabditidae</taxon>
        <taxon>Peloderinae</taxon>
        <taxon>Caenorhabditis</taxon>
    </lineage>
</organism>
<reference evidence="3" key="2">
    <citation type="submission" date="2022-06" db="UniProtKB">
        <authorList>
            <consortium name="EnsemblMetazoa"/>
        </authorList>
    </citation>
    <scope>IDENTIFICATION</scope>
    <source>
        <strain evidence="3">DF5081</strain>
    </source>
</reference>
<dbReference type="PROSITE" id="PS00455">
    <property type="entry name" value="AMP_BINDING"/>
    <property type="match status" value="1"/>
</dbReference>
<dbReference type="InterPro" id="IPR000873">
    <property type="entry name" value="AMP-dep_synth/lig_dom"/>
</dbReference>
<accession>A0A8R1EG01</accession>
<reference evidence="4" key="1">
    <citation type="submission" date="2010-08" db="EMBL/GenBank/DDBJ databases">
        <authorList>
            <consortium name="Caenorhabditis japonica Sequencing Consortium"/>
            <person name="Wilson R.K."/>
        </authorList>
    </citation>
    <scope>NUCLEOTIDE SEQUENCE [LARGE SCALE GENOMIC DNA]</scope>
    <source>
        <strain evidence="4">DF5081</strain>
    </source>
</reference>
<protein>
    <submittedName>
        <fullName evidence="3">AMP-binding domain-containing protein</fullName>
    </submittedName>
</protein>
<keyword evidence="4" id="KW-1185">Reference proteome</keyword>
<dbReference type="InterPro" id="IPR042099">
    <property type="entry name" value="ANL_N_sf"/>
</dbReference>
<proteinExistence type="inferred from homology"/>
<dbReference type="AlphaFoldDB" id="A0A8R1EG01"/>
<dbReference type="PANTHER" id="PTHR43201">
    <property type="entry name" value="ACYL-COA SYNTHETASE"/>
    <property type="match status" value="1"/>
</dbReference>
<evidence type="ECO:0000313" key="4">
    <source>
        <dbReference type="Proteomes" id="UP000005237"/>
    </source>
</evidence>
<comment type="similarity">
    <text evidence="1">Belongs to the ATP-dependent AMP-binding enzyme family.</text>
</comment>
<dbReference type="SUPFAM" id="SSF56801">
    <property type="entry name" value="Acetyl-CoA synthetase-like"/>
    <property type="match status" value="1"/>
</dbReference>
<dbReference type="Pfam" id="PF00501">
    <property type="entry name" value="AMP-binding"/>
    <property type="match status" value="1"/>
</dbReference>
<evidence type="ECO:0000259" key="2">
    <source>
        <dbReference type="Pfam" id="PF00501"/>
    </source>
</evidence>
<dbReference type="PANTHER" id="PTHR43201:SF8">
    <property type="entry name" value="ACYL-COA SYNTHETASE FAMILY MEMBER 3"/>
    <property type="match status" value="1"/>
</dbReference>
<sequence>MFFLFQACTTIEHAEVSDPASVCYTSGTTGLPKGAILTYGSLSNNAKDIVRDWGFTDADVNLHALPFYHVHGLYYSLHCSLFSHSNHHSRPDLDWRILEFFFPNRLSFFPDIAMKYPPPSPQPRANHIFLIF</sequence>
<name>A0A8R1EG01_CAEJA</name>
<evidence type="ECO:0000256" key="1">
    <source>
        <dbReference type="ARBA" id="ARBA00006432"/>
    </source>
</evidence>
<dbReference type="InterPro" id="IPR020845">
    <property type="entry name" value="AMP-binding_CS"/>
</dbReference>